<evidence type="ECO:0000313" key="3">
    <source>
        <dbReference type="EMBL" id="KAK0156559.1"/>
    </source>
</evidence>
<reference evidence="3" key="1">
    <citation type="journal article" date="2023" name="Front. Mar. Sci.">
        <title>A new Merluccius polli reference genome to investigate the effects of global change in West African waters.</title>
        <authorList>
            <person name="Mateo J.L."/>
            <person name="Blanco-Fernandez C."/>
            <person name="Garcia-Vazquez E."/>
            <person name="Machado-Schiaffino G."/>
        </authorList>
    </citation>
    <scope>NUCLEOTIDE SEQUENCE</scope>
    <source>
        <strain evidence="3">C29</strain>
        <tissue evidence="3">Fin</tissue>
    </source>
</reference>
<dbReference type="InterPro" id="IPR036179">
    <property type="entry name" value="Ig-like_dom_sf"/>
</dbReference>
<keyword evidence="4" id="KW-1185">Reference proteome</keyword>
<comment type="caution">
    <text evidence="3">The sequence shown here is derived from an EMBL/GenBank/DDBJ whole genome shotgun (WGS) entry which is preliminary data.</text>
</comment>
<feature type="signal peptide" evidence="1">
    <location>
        <begin position="1"/>
        <end position="22"/>
    </location>
</feature>
<keyword evidence="1" id="KW-0732">Signal</keyword>
<dbReference type="InterPro" id="IPR013783">
    <property type="entry name" value="Ig-like_fold"/>
</dbReference>
<dbReference type="Gene3D" id="2.60.40.10">
    <property type="entry name" value="Immunoglobulins"/>
    <property type="match status" value="1"/>
</dbReference>
<protein>
    <submittedName>
        <fullName evidence="3">Opioid-binding protein/cell adhesion molecule</fullName>
    </submittedName>
</protein>
<dbReference type="Pfam" id="PF07679">
    <property type="entry name" value="I-set"/>
    <property type="match status" value="1"/>
</dbReference>
<dbReference type="InterPro" id="IPR007110">
    <property type="entry name" value="Ig-like_dom"/>
</dbReference>
<dbReference type="EMBL" id="JAOPHQ010000002">
    <property type="protein sequence ID" value="KAK0156559.1"/>
    <property type="molecule type" value="Genomic_DNA"/>
</dbReference>
<evidence type="ECO:0000313" key="4">
    <source>
        <dbReference type="Proteomes" id="UP001174136"/>
    </source>
</evidence>
<organism evidence="3 4">
    <name type="scientific">Merluccius polli</name>
    <name type="common">Benguela hake</name>
    <name type="synonym">Merluccius cadenati</name>
    <dbReference type="NCBI Taxonomy" id="89951"/>
    <lineage>
        <taxon>Eukaryota</taxon>
        <taxon>Metazoa</taxon>
        <taxon>Chordata</taxon>
        <taxon>Craniata</taxon>
        <taxon>Vertebrata</taxon>
        <taxon>Euteleostomi</taxon>
        <taxon>Actinopterygii</taxon>
        <taxon>Neopterygii</taxon>
        <taxon>Teleostei</taxon>
        <taxon>Neoteleostei</taxon>
        <taxon>Acanthomorphata</taxon>
        <taxon>Zeiogadaria</taxon>
        <taxon>Gadariae</taxon>
        <taxon>Gadiformes</taxon>
        <taxon>Gadoidei</taxon>
        <taxon>Merlucciidae</taxon>
        <taxon>Merluccius</taxon>
    </lineage>
</organism>
<proteinExistence type="predicted"/>
<name>A0AA47NDK2_MERPO</name>
<dbReference type="SUPFAM" id="SSF48726">
    <property type="entry name" value="Immunoglobulin"/>
    <property type="match status" value="1"/>
</dbReference>
<gene>
    <name evidence="3" type="primary">OPCML_2</name>
    <name evidence="3" type="ORF">N1851_000137</name>
</gene>
<evidence type="ECO:0000256" key="1">
    <source>
        <dbReference type="SAM" id="SignalP"/>
    </source>
</evidence>
<dbReference type="InterPro" id="IPR013098">
    <property type="entry name" value="Ig_I-set"/>
</dbReference>
<feature type="chain" id="PRO_5041396404" evidence="1">
    <location>
        <begin position="23"/>
        <end position="133"/>
    </location>
</feature>
<dbReference type="AlphaFoldDB" id="A0AA47NDK2"/>
<dbReference type="PROSITE" id="PS50835">
    <property type="entry name" value="IG_LIKE"/>
    <property type="match status" value="1"/>
</dbReference>
<sequence>MALQGSLGIIFFLKMYTACVPARITNISQDVTVNEGSNVNLMCVAIGRPDASVVWKHHSVRGWDGRWADAPQPLCLHGVHRSKGLDGGHALALLRPRCPGTLLNESQDTRAPQPPPRQHIQLCHVRSVTSDTV</sequence>
<accession>A0AA47NDK2</accession>
<evidence type="ECO:0000259" key="2">
    <source>
        <dbReference type="PROSITE" id="PS50835"/>
    </source>
</evidence>
<feature type="domain" description="Ig-like" evidence="2">
    <location>
        <begin position="21"/>
        <end position="55"/>
    </location>
</feature>
<dbReference type="Proteomes" id="UP001174136">
    <property type="component" value="Unassembled WGS sequence"/>
</dbReference>